<dbReference type="InterPro" id="IPR023997">
    <property type="entry name" value="TonB-dep_OMP_SusC/RagA_CS"/>
</dbReference>
<dbReference type="AlphaFoldDB" id="A0A4P6ZHQ6"/>
<keyword evidence="6 8" id="KW-0472">Membrane</keyword>
<evidence type="ECO:0000256" key="2">
    <source>
        <dbReference type="ARBA" id="ARBA00022448"/>
    </source>
</evidence>
<proteinExistence type="inferred from homology"/>
<keyword evidence="2 8" id="KW-0813">Transport</keyword>
<dbReference type="Gene3D" id="2.40.170.20">
    <property type="entry name" value="TonB-dependent receptor, beta-barrel domain"/>
    <property type="match status" value="1"/>
</dbReference>
<feature type="chain" id="PRO_5021024208" evidence="9">
    <location>
        <begin position="27"/>
        <end position="1000"/>
    </location>
</feature>
<dbReference type="InterPro" id="IPR039426">
    <property type="entry name" value="TonB-dep_rcpt-like"/>
</dbReference>
<keyword evidence="3 8" id="KW-1134">Transmembrane beta strand</keyword>
<dbReference type="Pfam" id="PF07715">
    <property type="entry name" value="Plug"/>
    <property type="match status" value="1"/>
</dbReference>
<dbReference type="InterPro" id="IPR012910">
    <property type="entry name" value="Plug_dom"/>
</dbReference>
<evidence type="ECO:0000256" key="9">
    <source>
        <dbReference type="SAM" id="SignalP"/>
    </source>
</evidence>
<dbReference type="OrthoDB" id="9768177at2"/>
<evidence type="ECO:0000259" key="10">
    <source>
        <dbReference type="Pfam" id="PF07715"/>
    </source>
</evidence>
<comment type="similarity">
    <text evidence="8">Belongs to the TonB-dependent receptor family.</text>
</comment>
<evidence type="ECO:0000256" key="4">
    <source>
        <dbReference type="ARBA" id="ARBA00022692"/>
    </source>
</evidence>
<dbReference type="GO" id="GO:0015344">
    <property type="term" value="F:siderophore uptake transmembrane transporter activity"/>
    <property type="evidence" value="ECO:0007669"/>
    <property type="project" value="TreeGrafter"/>
</dbReference>
<name>A0A4P6ZHQ6_9FLAO</name>
<reference evidence="11 12" key="1">
    <citation type="submission" date="2019-03" db="EMBL/GenBank/DDBJ databases">
        <authorList>
            <person name="Kim H."/>
            <person name="Yu S.-M."/>
        </authorList>
    </citation>
    <scope>NUCLEOTIDE SEQUENCE [LARGE SCALE GENOMIC DNA]</scope>
    <source>
        <strain evidence="11 12">NBC122</strain>
    </source>
</reference>
<dbReference type="Gene3D" id="2.60.40.1120">
    <property type="entry name" value="Carboxypeptidase-like, regulatory domain"/>
    <property type="match status" value="1"/>
</dbReference>
<dbReference type="SUPFAM" id="SSF56935">
    <property type="entry name" value="Porins"/>
    <property type="match status" value="1"/>
</dbReference>
<dbReference type="PANTHER" id="PTHR30069">
    <property type="entry name" value="TONB-DEPENDENT OUTER MEMBRANE RECEPTOR"/>
    <property type="match status" value="1"/>
</dbReference>
<dbReference type="InterPro" id="IPR023996">
    <property type="entry name" value="TonB-dep_OMP_SusC/RagA"/>
</dbReference>
<accession>A0A4P6ZHQ6</accession>
<evidence type="ECO:0000313" key="12">
    <source>
        <dbReference type="Proteomes" id="UP000294419"/>
    </source>
</evidence>
<dbReference type="InterPro" id="IPR008969">
    <property type="entry name" value="CarboxyPept-like_regulatory"/>
</dbReference>
<evidence type="ECO:0000256" key="5">
    <source>
        <dbReference type="ARBA" id="ARBA00022729"/>
    </source>
</evidence>
<dbReference type="SUPFAM" id="SSF49464">
    <property type="entry name" value="Carboxypeptidase regulatory domain-like"/>
    <property type="match status" value="1"/>
</dbReference>
<feature type="domain" description="TonB-dependent receptor plug" evidence="10">
    <location>
        <begin position="120"/>
        <end position="251"/>
    </location>
</feature>
<evidence type="ECO:0000256" key="3">
    <source>
        <dbReference type="ARBA" id="ARBA00022452"/>
    </source>
</evidence>
<dbReference type="InterPro" id="IPR036942">
    <property type="entry name" value="Beta-barrel_TonB_sf"/>
</dbReference>
<dbReference type="Gene3D" id="2.170.130.10">
    <property type="entry name" value="TonB-dependent receptor, plug domain"/>
    <property type="match status" value="1"/>
</dbReference>
<protein>
    <submittedName>
        <fullName evidence="11">TonB-dependent receptor SusC</fullName>
    </submittedName>
</protein>
<keyword evidence="5 9" id="KW-0732">Signal</keyword>
<dbReference type="PANTHER" id="PTHR30069:SF29">
    <property type="entry name" value="HEMOGLOBIN AND HEMOGLOBIN-HAPTOGLOBIN-BINDING PROTEIN 1-RELATED"/>
    <property type="match status" value="1"/>
</dbReference>
<dbReference type="KEGG" id="csal:NBC122_02542"/>
<dbReference type="EMBL" id="CP037954">
    <property type="protein sequence ID" value="QBO59346.1"/>
    <property type="molecule type" value="Genomic_DNA"/>
</dbReference>
<sequence>MKKILSTIGLVSGCLVFSAIHSQVQAQTRTVTGTVTDGEKPLSGVVVTQDGTNALTTTTATGAFSLLITGEHPVLIFRHPEYSEQKINTDGKSTFIISLTEKVKSIEEVVLNAGYYKVKARESTGSIAKVTAKEIENQPVTNVLSALQGRMAGVSITQNSGTPGGGFDVQIRGRNSLRNLFNSAIDGSQPLYVVDGIALGNTLTSTFSQTVLPLLNISPLNSLNPNDVESIEILKDADATAIYGSRGANGVILITTKKGKNAALTVAVNNQYGISHITRYMKLMNSAQYVNMRLQAYKNASVSSLPASAYDVNGTWDQTRITDFQKELIGNWAENSNTQLSISGGTAQHSFRVSAAHNDQSTVFPGDFHYKTNTFDTNYSFLSLNKKFQLNLSNLFSQLSNNVVNTDFASRALVMSPNAPALYDAAGNVNWENNTFTNPVAALNGTYHNQIYQLNEGLTMNYQFLDNFSFKLNGGFNYQNLEEINIKPHTLYNPSFGLTSEDSSSSKSTNSIFTYLAEPQVSYGNTFGQHELNILAGFSFQQTTTKRSAMTGVGYSSNALIENLAAANFKIISPDIQNQYKFASLLTRINYSFAKKFILNLTGRRDGSSRFGLNNRFANFGAVGAAWLFSEESFLKDMKWLSFGKIRSSYGITGSDFIGDYQYQNNYSIAEDAYNTNAGLYPTSLYNPDFSWERTKKLEAALELGLFKNAVAISAAFYRNQSSGQLVGIPLPATTGFSSIQANLDAVVENKGWEFEGSSTPVNTGNWRWQTAFNISFPENKLISFPNLEGSTYANKYVVGMPTSIVKLYQYEGIDSTGKYRFTDYNGDGKISTPEDAKAIRNIGVKYYGGWQNEVRYKNVSFSFLAQFVKQTNWNFFRTMTTPGNMNNQPVELLNVWSAENPSGIIMPYSPGTQTQVNTLTANFRNSTAAVGDASFVRLKNIQFNYRINTSFTWMKEATLYVQGQNLLTVTDYFGLDPEFVTTGFIPPLKTYAFGIQLKF</sequence>
<evidence type="ECO:0000256" key="8">
    <source>
        <dbReference type="PROSITE-ProRule" id="PRU01360"/>
    </source>
</evidence>
<evidence type="ECO:0000256" key="7">
    <source>
        <dbReference type="ARBA" id="ARBA00023237"/>
    </source>
</evidence>
<keyword evidence="11" id="KW-0675">Receptor</keyword>
<dbReference type="Proteomes" id="UP000294419">
    <property type="component" value="Chromosome"/>
</dbReference>
<evidence type="ECO:0000256" key="6">
    <source>
        <dbReference type="ARBA" id="ARBA00023136"/>
    </source>
</evidence>
<organism evidence="11 12">
    <name type="scientific">Chryseobacterium salivictor</name>
    <dbReference type="NCBI Taxonomy" id="2547600"/>
    <lineage>
        <taxon>Bacteria</taxon>
        <taxon>Pseudomonadati</taxon>
        <taxon>Bacteroidota</taxon>
        <taxon>Flavobacteriia</taxon>
        <taxon>Flavobacteriales</taxon>
        <taxon>Weeksellaceae</taxon>
        <taxon>Chryseobacterium group</taxon>
        <taxon>Chryseobacterium</taxon>
    </lineage>
</organism>
<dbReference type="NCBIfam" id="TIGR04057">
    <property type="entry name" value="SusC_RagA_signa"/>
    <property type="match status" value="1"/>
</dbReference>
<dbReference type="InterPro" id="IPR037066">
    <property type="entry name" value="Plug_dom_sf"/>
</dbReference>
<dbReference type="GO" id="GO:0009279">
    <property type="term" value="C:cell outer membrane"/>
    <property type="evidence" value="ECO:0007669"/>
    <property type="project" value="UniProtKB-SubCell"/>
</dbReference>
<keyword evidence="12" id="KW-1185">Reference proteome</keyword>
<comment type="subcellular location">
    <subcellularLocation>
        <location evidence="1 8">Cell outer membrane</location>
        <topology evidence="1 8">Multi-pass membrane protein</topology>
    </subcellularLocation>
</comment>
<dbReference type="RefSeq" id="WP_133440698.1">
    <property type="nucleotide sequence ID" value="NZ_CP037954.1"/>
</dbReference>
<feature type="signal peptide" evidence="9">
    <location>
        <begin position="1"/>
        <end position="26"/>
    </location>
</feature>
<dbReference type="PROSITE" id="PS52016">
    <property type="entry name" value="TONB_DEPENDENT_REC_3"/>
    <property type="match status" value="1"/>
</dbReference>
<dbReference type="GO" id="GO:0044718">
    <property type="term" value="P:siderophore transmembrane transport"/>
    <property type="evidence" value="ECO:0007669"/>
    <property type="project" value="TreeGrafter"/>
</dbReference>
<evidence type="ECO:0000256" key="1">
    <source>
        <dbReference type="ARBA" id="ARBA00004571"/>
    </source>
</evidence>
<keyword evidence="4 8" id="KW-0812">Transmembrane</keyword>
<evidence type="ECO:0000313" key="11">
    <source>
        <dbReference type="EMBL" id="QBO59346.1"/>
    </source>
</evidence>
<dbReference type="NCBIfam" id="TIGR04056">
    <property type="entry name" value="OMP_RagA_SusC"/>
    <property type="match status" value="1"/>
</dbReference>
<keyword evidence="7 8" id="KW-0998">Cell outer membrane</keyword>
<gene>
    <name evidence="11" type="primary">susC_9</name>
    <name evidence="11" type="ORF">NBC122_02542</name>
</gene>